<comment type="similarity">
    <text evidence="1 2">Belongs to the peptidase C14A family.</text>
</comment>
<feature type="domain" description="Caspase family p20" evidence="4">
    <location>
        <begin position="315"/>
        <end position="420"/>
    </location>
</feature>
<reference evidence="5" key="1">
    <citation type="submission" date="2023-11" db="EMBL/GenBank/DDBJ databases">
        <title>Genome assemblies of two species of porcelain crab, Petrolisthes cinctipes and Petrolisthes manimaculis (Anomura: Porcellanidae).</title>
        <authorList>
            <person name="Angst P."/>
        </authorList>
    </citation>
    <scope>NUCLEOTIDE SEQUENCE</scope>
    <source>
        <strain evidence="5">PB745_02</strain>
        <tissue evidence="5">Gill</tissue>
    </source>
</reference>
<evidence type="ECO:0008006" key="7">
    <source>
        <dbReference type="Google" id="ProtNLM"/>
    </source>
</evidence>
<proteinExistence type="inferred from homology"/>
<dbReference type="PANTHER" id="PTHR10454:SF244">
    <property type="entry name" value="CASPASE-6-LIKE"/>
    <property type="match status" value="1"/>
</dbReference>
<dbReference type="Proteomes" id="UP001292094">
    <property type="component" value="Unassembled WGS sequence"/>
</dbReference>
<dbReference type="Pfam" id="PF00656">
    <property type="entry name" value="Peptidase_C14"/>
    <property type="match status" value="1"/>
</dbReference>
<dbReference type="InterPro" id="IPR011600">
    <property type="entry name" value="Pept_C14_caspase"/>
</dbReference>
<dbReference type="GO" id="GO:0005829">
    <property type="term" value="C:cytosol"/>
    <property type="evidence" value="ECO:0007669"/>
    <property type="project" value="TreeGrafter"/>
</dbReference>
<feature type="domain" description="Caspase family p10" evidence="3">
    <location>
        <begin position="474"/>
        <end position="555"/>
    </location>
</feature>
<dbReference type="AlphaFoldDB" id="A0AAE1PVJ1"/>
<evidence type="ECO:0000256" key="2">
    <source>
        <dbReference type="RuleBase" id="RU003971"/>
    </source>
</evidence>
<dbReference type="PROSITE" id="PS50207">
    <property type="entry name" value="CASPASE_P10"/>
    <property type="match status" value="1"/>
</dbReference>
<comment type="caution">
    <text evidence="5">The sequence shown here is derived from an EMBL/GenBank/DDBJ whole genome shotgun (WGS) entry which is preliminary data.</text>
</comment>
<dbReference type="InterPro" id="IPR001309">
    <property type="entry name" value="Pept_C14_p20"/>
</dbReference>
<dbReference type="EMBL" id="JAWZYT010001098">
    <property type="protein sequence ID" value="KAK4315630.1"/>
    <property type="molecule type" value="Genomic_DNA"/>
</dbReference>
<dbReference type="PROSITE" id="PS50208">
    <property type="entry name" value="CASPASE_P20"/>
    <property type="match status" value="1"/>
</dbReference>
<evidence type="ECO:0000259" key="4">
    <source>
        <dbReference type="PROSITE" id="PS50208"/>
    </source>
</evidence>
<accession>A0AAE1PVJ1</accession>
<dbReference type="Gene3D" id="3.40.50.1460">
    <property type="match status" value="1"/>
</dbReference>
<dbReference type="InterPro" id="IPR002398">
    <property type="entry name" value="Pept_C14"/>
</dbReference>
<dbReference type="GO" id="GO:0006915">
    <property type="term" value="P:apoptotic process"/>
    <property type="evidence" value="ECO:0007669"/>
    <property type="project" value="TreeGrafter"/>
</dbReference>
<dbReference type="GO" id="GO:0043525">
    <property type="term" value="P:positive regulation of neuron apoptotic process"/>
    <property type="evidence" value="ECO:0007669"/>
    <property type="project" value="TreeGrafter"/>
</dbReference>
<dbReference type="InterPro" id="IPR002138">
    <property type="entry name" value="Pept_C14_p10"/>
</dbReference>
<gene>
    <name evidence="5" type="ORF">Pmani_013159</name>
</gene>
<evidence type="ECO:0000256" key="1">
    <source>
        <dbReference type="ARBA" id="ARBA00010134"/>
    </source>
</evidence>
<keyword evidence="6" id="KW-1185">Reference proteome</keyword>
<evidence type="ECO:0000313" key="6">
    <source>
        <dbReference type="Proteomes" id="UP001292094"/>
    </source>
</evidence>
<dbReference type="InterPro" id="IPR029030">
    <property type="entry name" value="Caspase-like_dom_sf"/>
</dbReference>
<protein>
    <recommendedName>
        <fullName evidence="7">Caspase-8</fullName>
    </recommendedName>
</protein>
<name>A0AAE1PVJ1_9EUCA</name>
<organism evidence="5 6">
    <name type="scientific">Petrolisthes manimaculis</name>
    <dbReference type="NCBI Taxonomy" id="1843537"/>
    <lineage>
        <taxon>Eukaryota</taxon>
        <taxon>Metazoa</taxon>
        <taxon>Ecdysozoa</taxon>
        <taxon>Arthropoda</taxon>
        <taxon>Crustacea</taxon>
        <taxon>Multicrustacea</taxon>
        <taxon>Malacostraca</taxon>
        <taxon>Eumalacostraca</taxon>
        <taxon>Eucarida</taxon>
        <taxon>Decapoda</taxon>
        <taxon>Pleocyemata</taxon>
        <taxon>Anomura</taxon>
        <taxon>Galatheoidea</taxon>
        <taxon>Porcellanidae</taxon>
        <taxon>Petrolisthes</taxon>
    </lineage>
</organism>
<dbReference type="GO" id="GO:0006508">
    <property type="term" value="P:proteolysis"/>
    <property type="evidence" value="ECO:0007669"/>
    <property type="project" value="InterPro"/>
</dbReference>
<dbReference type="SMART" id="SM00115">
    <property type="entry name" value="CASc"/>
    <property type="match status" value="1"/>
</dbReference>
<dbReference type="GO" id="GO:0004197">
    <property type="term" value="F:cysteine-type endopeptidase activity"/>
    <property type="evidence" value="ECO:0007669"/>
    <property type="project" value="InterPro"/>
</dbReference>
<sequence>MEQYLTATVDQSFLSKVRDADLPKMLFLSVNPNTLVEEPMTMAVDVSSSISRYTDGGPVGVGCVVQTGDVSCDSAYDSVDRLLQKFEMALREKSIAPVRRELQLRLLKLSSLELKDNESLSTLESNFSDDNDQLSYEEEDVLEFTEIFDMFEQQAPEGIKANFTKIIESKKIPIRRSRDTQNKKTFFVYAENKIMMKICNNLSPHDVFQMYDILRESKAVERDSFIKNILSQPVDPNALHEIPGLKDVAFYYLILALMRNHMLNRLYTHKLVFLFDQLKQMKVTKKETTQHIERALASLDRYPIASRPPGLCIIFIMVRDRDGAQKDLQRVRELFEKFYAFDVFVKKDPTSEDIKNIVSKLKAARNKFYDSLVVWFMGHGDKTNLKVSNGHIHRRLDLIEPFTQIEWFHKKPKLFFIQACAVKNKKKRLSSTTSPDMRGLPAATDSLGWKAKAGDQWTQKYDEHTDLCTVNTFADTLISYATMWYQSAARNEEGSLYVDTLVDQLRLYGNKESIENVLRRVHYNVNTVSLLSDDGQWKQAPYFESSLQKEFIFPKTDTNEKVNTN</sequence>
<dbReference type="SUPFAM" id="SSF52129">
    <property type="entry name" value="Caspase-like"/>
    <property type="match status" value="1"/>
</dbReference>
<evidence type="ECO:0000313" key="5">
    <source>
        <dbReference type="EMBL" id="KAK4315630.1"/>
    </source>
</evidence>
<dbReference type="InterPro" id="IPR015917">
    <property type="entry name" value="Pept_C14A"/>
</dbReference>
<evidence type="ECO:0000259" key="3">
    <source>
        <dbReference type="PROSITE" id="PS50207"/>
    </source>
</evidence>
<dbReference type="PANTHER" id="PTHR10454">
    <property type="entry name" value="CASPASE"/>
    <property type="match status" value="1"/>
</dbReference>